<protein>
    <submittedName>
        <fullName evidence="4">Transmembrane protein 79</fullName>
    </submittedName>
</protein>
<dbReference type="Proteomes" id="UP000275846">
    <property type="component" value="Unassembled WGS sequence"/>
</dbReference>
<dbReference type="EMBL" id="UYSU01035255">
    <property type="protein sequence ID" value="VDL95847.1"/>
    <property type="molecule type" value="Genomic_DNA"/>
</dbReference>
<accession>A0A183SZ14</accession>
<dbReference type="OrthoDB" id="6274539at2759"/>
<organism evidence="4">
    <name type="scientific">Schistocephalus solidus</name>
    <name type="common">Tapeworm</name>
    <dbReference type="NCBI Taxonomy" id="70667"/>
    <lineage>
        <taxon>Eukaryota</taxon>
        <taxon>Metazoa</taxon>
        <taxon>Spiralia</taxon>
        <taxon>Lophotrochozoa</taxon>
        <taxon>Platyhelminthes</taxon>
        <taxon>Cestoda</taxon>
        <taxon>Eucestoda</taxon>
        <taxon>Diphyllobothriidea</taxon>
        <taxon>Diphyllobothriidae</taxon>
        <taxon>Schistocephalus</taxon>
    </lineage>
</organism>
<gene>
    <name evidence="2" type="ORF">SSLN_LOCUS9462</name>
</gene>
<evidence type="ECO:0000313" key="2">
    <source>
        <dbReference type="EMBL" id="VDL95847.1"/>
    </source>
</evidence>
<feature type="region of interest" description="Disordered" evidence="1">
    <location>
        <begin position="1"/>
        <end position="70"/>
    </location>
</feature>
<dbReference type="AlphaFoldDB" id="A0A183SZ14"/>
<reference evidence="2 3" key="2">
    <citation type="submission" date="2018-11" db="EMBL/GenBank/DDBJ databases">
        <authorList>
            <consortium name="Pathogen Informatics"/>
        </authorList>
    </citation>
    <scope>NUCLEOTIDE SEQUENCE [LARGE SCALE GENOMIC DNA]</scope>
    <source>
        <strain evidence="2 3">NST_G2</strain>
    </source>
</reference>
<evidence type="ECO:0000256" key="1">
    <source>
        <dbReference type="SAM" id="MobiDB-lite"/>
    </source>
</evidence>
<keyword evidence="3" id="KW-1185">Reference proteome</keyword>
<feature type="compositionally biased region" description="Basic and acidic residues" evidence="1">
    <location>
        <begin position="13"/>
        <end position="32"/>
    </location>
</feature>
<reference evidence="4" key="1">
    <citation type="submission" date="2016-06" db="UniProtKB">
        <authorList>
            <consortium name="WormBaseParasite"/>
        </authorList>
    </citation>
    <scope>IDENTIFICATION</scope>
</reference>
<name>A0A183SZ14_SCHSO</name>
<proteinExistence type="predicted"/>
<evidence type="ECO:0000313" key="4">
    <source>
        <dbReference type="WBParaSite" id="SSLN_0000982201-mRNA-1"/>
    </source>
</evidence>
<evidence type="ECO:0000313" key="3">
    <source>
        <dbReference type="Proteomes" id="UP000275846"/>
    </source>
</evidence>
<dbReference type="WBParaSite" id="SSLN_0000982201-mRNA-1">
    <property type="protein sequence ID" value="SSLN_0000982201-mRNA-1"/>
    <property type="gene ID" value="SSLN_0000982201"/>
</dbReference>
<sequence length="175" mass="19547">MPEIQNASEPSPEDAKEKPPDQVERQEIHGDVLVDSETIPQDSGENRPRKHHRGKKEHDSGLTTPSESAAHATFVLGERPIAEAEEENRLIPAFVQLSVLCFDSSLQNPPQWREVARVYTWHVTAGSLLEFLTRSQCHLSGPRAVFMPDLLDLEDVTNYTSPPVTICGIESEQLN</sequence>